<dbReference type="EMBL" id="KZ772710">
    <property type="protein sequence ID" value="PTQ40710.1"/>
    <property type="molecule type" value="Genomic_DNA"/>
</dbReference>
<gene>
    <name evidence="1" type="ORF">MARPO_0038s0055</name>
</gene>
<keyword evidence="2" id="KW-1185">Reference proteome</keyword>
<name>A0A2R6X3M7_MARPO</name>
<protein>
    <submittedName>
        <fullName evidence="1">Uncharacterized protein</fullName>
    </submittedName>
</protein>
<dbReference type="Gramene" id="Mp6g18450.1">
    <property type="protein sequence ID" value="Mp6g18450.1.cds1"/>
    <property type="gene ID" value="Mp6g18450"/>
</dbReference>
<evidence type="ECO:0000313" key="1">
    <source>
        <dbReference type="EMBL" id="PTQ40710.1"/>
    </source>
</evidence>
<sequence>MLLLRTRAKDQLSCQTEICAISILFRILCQATCTTFFYLADTSCIQILSISPPSVRSLED</sequence>
<organism evidence="1 2">
    <name type="scientific">Marchantia polymorpha</name>
    <name type="common">Common liverwort</name>
    <name type="synonym">Marchantia aquatica</name>
    <dbReference type="NCBI Taxonomy" id="3197"/>
    <lineage>
        <taxon>Eukaryota</taxon>
        <taxon>Viridiplantae</taxon>
        <taxon>Streptophyta</taxon>
        <taxon>Embryophyta</taxon>
        <taxon>Marchantiophyta</taxon>
        <taxon>Marchantiopsida</taxon>
        <taxon>Marchantiidae</taxon>
        <taxon>Marchantiales</taxon>
        <taxon>Marchantiaceae</taxon>
        <taxon>Marchantia</taxon>
    </lineage>
</organism>
<proteinExistence type="predicted"/>
<evidence type="ECO:0000313" key="2">
    <source>
        <dbReference type="Proteomes" id="UP000244005"/>
    </source>
</evidence>
<dbReference type="Proteomes" id="UP000244005">
    <property type="component" value="Unassembled WGS sequence"/>
</dbReference>
<dbReference type="AlphaFoldDB" id="A0A2R6X3M7"/>
<accession>A0A2R6X3M7</accession>
<reference evidence="2" key="1">
    <citation type="journal article" date="2017" name="Cell">
        <title>Insights into land plant evolution garnered from the Marchantia polymorpha genome.</title>
        <authorList>
            <person name="Bowman J.L."/>
            <person name="Kohchi T."/>
            <person name="Yamato K.T."/>
            <person name="Jenkins J."/>
            <person name="Shu S."/>
            <person name="Ishizaki K."/>
            <person name="Yamaoka S."/>
            <person name="Nishihama R."/>
            <person name="Nakamura Y."/>
            <person name="Berger F."/>
            <person name="Adam C."/>
            <person name="Aki S.S."/>
            <person name="Althoff F."/>
            <person name="Araki T."/>
            <person name="Arteaga-Vazquez M.A."/>
            <person name="Balasubrmanian S."/>
            <person name="Barry K."/>
            <person name="Bauer D."/>
            <person name="Boehm C.R."/>
            <person name="Briginshaw L."/>
            <person name="Caballero-Perez J."/>
            <person name="Catarino B."/>
            <person name="Chen F."/>
            <person name="Chiyoda S."/>
            <person name="Chovatia M."/>
            <person name="Davies K.M."/>
            <person name="Delmans M."/>
            <person name="Demura T."/>
            <person name="Dierschke T."/>
            <person name="Dolan L."/>
            <person name="Dorantes-Acosta A.E."/>
            <person name="Eklund D.M."/>
            <person name="Florent S.N."/>
            <person name="Flores-Sandoval E."/>
            <person name="Fujiyama A."/>
            <person name="Fukuzawa H."/>
            <person name="Galik B."/>
            <person name="Grimanelli D."/>
            <person name="Grimwood J."/>
            <person name="Grossniklaus U."/>
            <person name="Hamada T."/>
            <person name="Haseloff J."/>
            <person name="Hetherington A.J."/>
            <person name="Higo A."/>
            <person name="Hirakawa Y."/>
            <person name="Hundley H.N."/>
            <person name="Ikeda Y."/>
            <person name="Inoue K."/>
            <person name="Inoue S.I."/>
            <person name="Ishida S."/>
            <person name="Jia Q."/>
            <person name="Kakita M."/>
            <person name="Kanazawa T."/>
            <person name="Kawai Y."/>
            <person name="Kawashima T."/>
            <person name="Kennedy M."/>
            <person name="Kinose K."/>
            <person name="Kinoshita T."/>
            <person name="Kohara Y."/>
            <person name="Koide E."/>
            <person name="Komatsu K."/>
            <person name="Kopischke S."/>
            <person name="Kubo M."/>
            <person name="Kyozuka J."/>
            <person name="Lagercrantz U."/>
            <person name="Lin S.S."/>
            <person name="Lindquist E."/>
            <person name="Lipzen A.M."/>
            <person name="Lu C.W."/>
            <person name="De Luna E."/>
            <person name="Martienssen R.A."/>
            <person name="Minamino N."/>
            <person name="Mizutani M."/>
            <person name="Mizutani M."/>
            <person name="Mochizuki N."/>
            <person name="Monte I."/>
            <person name="Mosher R."/>
            <person name="Nagasaki H."/>
            <person name="Nakagami H."/>
            <person name="Naramoto S."/>
            <person name="Nishitani K."/>
            <person name="Ohtani M."/>
            <person name="Okamoto T."/>
            <person name="Okumura M."/>
            <person name="Phillips J."/>
            <person name="Pollak B."/>
            <person name="Reinders A."/>
            <person name="Rovekamp M."/>
            <person name="Sano R."/>
            <person name="Sawa S."/>
            <person name="Schmid M.W."/>
            <person name="Shirakawa M."/>
            <person name="Solano R."/>
            <person name="Spunde A."/>
            <person name="Suetsugu N."/>
            <person name="Sugano S."/>
            <person name="Sugiyama A."/>
            <person name="Sun R."/>
            <person name="Suzuki Y."/>
            <person name="Takenaka M."/>
            <person name="Takezawa D."/>
            <person name="Tomogane H."/>
            <person name="Tsuzuki M."/>
            <person name="Ueda T."/>
            <person name="Umeda M."/>
            <person name="Ward J.M."/>
            <person name="Watanabe Y."/>
            <person name="Yazaki K."/>
            <person name="Yokoyama R."/>
            <person name="Yoshitake Y."/>
            <person name="Yotsui I."/>
            <person name="Zachgo S."/>
            <person name="Schmutz J."/>
        </authorList>
    </citation>
    <scope>NUCLEOTIDE SEQUENCE [LARGE SCALE GENOMIC DNA]</scope>
    <source>
        <strain evidence="2">Tak-1</strain>
    </source>
</reference>